<evidence type="ECO:0000256" key="3">
    <source>
        <dbReference type="ARBA" id="ARBA00012759"/>
    </source>
</evidence>
<feature type="region of interest" description="Disordered" evidence="10">
    <location>
        <begin position="1"/>
        <end position="22"/>
    </location>
</feature>
<reference evidence="12 13" key="1">
    <citation type="submission" date="2023-09" db="EMBL/GenBank/DDBJ databases">
        <title>Pangenome analysis of Batrachochytrium dendrobatidis and related Chytrids.</title>
        <authorList>
            <person name="Yacoub M.N."/>
            <person name="Stajich J.E."/>
            <person name="James T.Y."/>
        </authorList>
    </citation>
    <scope>NUCLEOTIDE SEQUENCE [LARGE SCALE GENOMIC DNA]</scope>
    <source>
        <strain evidence="12 13">JEL0888</strain>
    </source>
</reference>
<dbReference type="Proteomes" id="UP001527925">
    <property type="component" value="Unassembled WGS sequence"/>
</dbReference>
<comment type="similarity">
    <text evidence="2 8">Belongs to the peptidase C12 family.</text>
</comment>
<keyword evidence="5 8" id="KW-0833">Ubl conjugation pathway</keyword>
<dbReference type="Gene3D" id="1.20.58.860">
    <property type="match status" value="1"/>
</dbReference>
<evidence type="ECO:0000256" key="2">
    <source>
        <dbReference type="ARBA" id="ARBA00009326"/>
    </source>
</evidence>
<dbReference type="InterPro" id="IPR038765">
    <property type="entry name" value="Papain-like_cys_pep_sf"/>
</dbReference>
<evidence type="ECO:0000256" key="9">
    <source>
        <dbReference type="SAM" id="Coils"/>
    </source>
</evidence>
<keyword evidence="4 8" id="KW-0645">Protease</keyword>
<sequence>MKSPKRGNAPGSSRRNNLPAALRPETLFKSASSLLVVHKEEASQLLSKAVWDTFTPDEQRELLALLPSVDTVSQANPDAPRAIRDGLLRKDYHLCDSFNRMIEDLAEGLYTDREQRLMLQNFEKTVHKFDEWKARNYEAVWGDQLDISRWRRLAGAASEISFAELCLNARVFVGDTLHIKKTFKKLGMSLDLFAEITHISKQGVATLRCGQTTWTSDTLTQIENKFIDIGIPNLPKSERPNGNAWKVHGKKVGSMFDVRADYSSGTRQGELAGGAHGQSTDTPDTAVASTPQHADSGAATEALVPSFVPHNCRDVEVGDPLEGSPWVAIEANPGVFTELAQRIGIRGVEVQEVFTLDPDELKAMQPIHGLIFLFQWGDTDSKQSEIAAQDGQIPENVFFINQARRASAVVQNACATQALISIALNCHSLDLDDSLKAFKEFSAEMTPAVGLYARPGFEQLPVAENGAQQLCQTDMPVLHYPMPTKKVEEPRRKKSKPSESDDSDESSDDDAGNASDFEKSTKSSRKRRPKNASKARKGKRAKEENDEAEDEGHDGFGFHFIGYLPIDGVVWELDGLKRAPRDLGPVPANGDWVRVVVKTLEEKMASDSLEFNLLALVTDRRQLIAQQLKQLQGSIAYLDGLADPENYKYSMLLETLGDHANLLEGLEHNATLSAAREALEAHIKTLGQRLREEDEKRDEYAAENVRRRFNYAPFLRKWFETMASKHQLDRLLD</sequence>
<dbReference type="InterPro" id="IPR036959">
    <property type="entry name" value="Peptidase_C12_UCH_sf"/>
</dbReference>
<dbReference type="Gene3D" id="3.40.532.10">
    <property type="entry name" value="Peptidase C12, ubiquitin carboxyl-terminal hydrolase"/>
    <property type="match status" value="1"/>
</dbReference>
<feature type="compositionally biased region" description="Acidic residues" evidence="10">
    <location>
        <begin position="500"/>
        <end position="511"/>
    </location>
</feature>
<keyword evidence="7 8" id="KW-0788">Thiol protease</keyword>
<dbReference type="Pfam" id="PF18031">
    <property type="entry name" value="UCH_C"/>
    <property type="match status" value="1"/>
</dbReference>
<evidence type="ECO:0000256" key="5">
    <source>
        <dbReference type="ARBA" id="ARBA00022786"/>
    </source>
</evidence>
<dbReference type="InterPro" id="IPR041507">
    <property type="entry name" value="UCH_C"/>
</dbReference>
<dbReference type="PROSITE" id="PS52048">
    <property type="entry name" value="UCH_DOMAIN"/>
    <property type="match status" value="1"/>
</dbReference>
<proteinExistence type="inferred from homology"/>
<feature type="compositionally biased region" description="Polar residues" evidence="10">
    <location>
        <begin position="277"/>
        <end position="293"/>
    </location>
</feature>
<feature type="site" description="Transition state stabilizer" evidence="8">
    <location>
        <position position="402"/>
    </location>
</feature>
<dbReference type="PANTHER" id="PTHR10589:SF16">
    <property type="entry name" value="UBIQUITIN CARBOXYL-TERMINAL HYDROLASE ISOZYME L5"/>
    <property type="match status" value="1"/>
</dbReference>
<feature type="domain" description="UCH catalytic" evidence="11">
    <location>
        <begin position="325"/>
        <end position="618"/>
    </location>
</feature>
<feature type="active site" description="Nucleophile" evidence="8">
    <location>
        <position position="414"/>
    </location>
</feature>
<feature type="active site" description="Proton donor" evidence="8">
    <location>
        <position position="559"/>
    </location>
</feature>
<comment type="caution">
    <text evidence="12">The sequence shown here is derived from an EMBL/GenBank/DDBJ whole genome shotgun (WGS) entry which is preliminary data.</text>
</comment>
<dbReference type="Pfam" id="PF01088">
    <property type="entry name" value="Peptidase_C12"/>
    <property type="match status" value="1"/>
</dbReference>
<dbReference type="SUPFAM" id="SSF54001">
    <property type="entry name" value="Cysteine proteinases"/>
    <property type="match status" value="1"/>
</dbReference>
<dbReference type="InterPro" id="IPR001578">
    <property type="entry name" value="Peptidase_C12_UCH"/>
</dbReference>
<comment type="catalytic activity">
    <reaction evidence="1 8">
        <text>Thiol-dependent hydrolysis of ester, thioester, amide, peptide and isopeptide bonds formed by the C-terminal Gly of ubiquitin (a 76-residue protein attached to proteins as an intracellular targeting signal).</text>
        <dbReference type="EC" id="3.4.19.12"/>
    </reaction>
</comment>
<evidence type="ECO:0000256" key="7">
    <source>
        <dbReference type="ARBA" id="ARBA00022807"/>
    </source>
</evidence>
<dbReference type="Pfam" id="PF13919">
    <property type="entry name" value="ASXH"/>
    <property type="match status" value="1"/>
</dbReference>
<evidence type="ECO:0000256" key="8">
    <source>
        <dbReference type="PROSITE-ProRule" id="PRU01393"/>
    </source>
</evidence>
<feature type="region of interest" description="Disordered" evidence="10">
    <location>
        <begin position="481"/>
        <end position="552"/>
    </location>
</feature>
<name>A0ABR4NB91_9FUNG</name>
<keyword evidence="6 8" id="KW-0378">Hydrolase</keyword>
<feature type="coiled-coil region" evidence="9">
    <location>
        <begin position="676"/>
        <end position="703"/>
    </location>
</feature>
<protein>
    <recommendedName>
        <fullName evidence="3 8">ubiquitinyl hydrolase 1</fullName>
        <ecNumber evidence="3 8">3.4.19.12</ecNumber>
    </recommendedName>
</protein>
<organism evidence="12 13">
    <name type="scientific">Polyrhizophydium stewartii</name>
    <dbReference type="NCBI Taxonomy" id="2732419"/>
    <lineage>
        <taxon>Eukaryota</taxon>
        <taxon>Fungi</taxon>
        <taxon>Fungi incertae sedis</taxon>
        <taxon>Chytridiomycota</taxon>
        <taxon>Chytridiomycota incertae sedis</taxon>
        <taxon>Chytridiomycetes</taxon>
        <taxon>Rhizophydiales</taxon>
        <taxon>Rhizophydiales incertae sedis</taxon>
        <taxon>Polyrhizophydium</taxon>
    </lineage>
</organism>
<feature type="compositionally biased region" description="Basic residues" evidence="10">
    <location>
        <begin position="522"/>
        <end position="540"/>
    </location>
</feature>
<evidence type="ECO:0000256" key="1">
    <source>
        <dbReference type="ARBA" id="ARBA00000707"/>
    </source>
</evidence>
<evidence type="ECO:0000256" key="6">
    <source>
        <dbReference type="ARBA" id="ARBA00022801"/>
    </source>
</evidence>
<feature type="region of interest" description="Disordered" evidence="10">
    <location>
        <begin position="267"/>
        <end position="296"/>
    </location>
</feature>
<feature type="site" description="Important for enzyme activity" evidence="8">
    <location>
        <position position="574"/>
    </location>
</feature>
<dbReference type="PANTHER" id="PTHR10589">
    <property type="entry name" value="UBIQUITIN CARBOXYL-TERMINAL HYDROLASE"/>
    <property type="match status" value="1"/>
</dbReference>
<dbReference type="InterPro" id="IPR028020">
    <property type="entry name" value="ASX_DEUBAD_dom"/>
</dbReference>
<accession>A0ABR4NB91</accession>
<evidence type="ECO:0000313" key="12">
    <source>
        <dbReference type="EMBL" id="KAL2916808.1"/>
    </source>
</evidence>
<keyword evidence="13" id="KW-1185">Reference proteome</keyword>
<feature type="compositionally biased region" description="Basic and acidic residues" evidence="10">
    <location>
        <begin position="485"/>
        <end position="499"/>
    </location>
</feature>
<evidence type="ECO:0000256" key="4">
    <source>
        <dbReference type="ARBA" id="ARBA00022670"/>
    </source>
</evidence>
<evidence type="ECO:0000313" key="13">
    <source>
        <dbReference type="Proteomes" id="UP001527925"/>
    </source>
</evidence>
<keyword evidence="9" id="KW-0175">Coiled coil</keyword>
<dbReference type="EC" id="3.4.19.12" evidence="3 8"/>
<gene>
    <name evidence="12" type="ORF">HK105_203587</name>
</gene>
<evidence type="ECO:0000256" key="10">
    <source>
        <dbReference type="SAM" id="MobiDB-lite"/>
    </source>
</evidence>
<evidence type="ECO:0000259" key="11">
    <source>
        <dbReference type="PROSITE" id="PS52048"/>
    </source>
</evidence>
<dbReference type="EMBL" id="JADGIZ020000014">
    <property type="protein sequence ID" value="KAL2916808.1"/>
    <property type="molecule type" value="Genomic_DNA"/>
</dbReference>